<protein>
    <submittedName>
        <fullName evidence="3">Uncharacterized protein</fullName>
    </submittedName>
</protein>
<gene>
    <name evidence="3" type="ORF">HO133_007218</name>
</gene>
<keyword evidence="2" id="KW-0732">Signal</keyword>
<keyword evidence="4" id="KW-1185">Reference proteome</keyword>
<evidence type="ECO:0000256" key="2">
    <source>
        <dbReference type="SAM" id="SignalP"/>
    </source>
</evidence>
<sequence>MHLTAILPFSILVLTAACLPTATKPIKRAADPTQEPWAAATSALVDETQAQAFDAAVALIADGPDPNGGGNIDESATRASGSVSGTLRDGGFVNVSLNDKAKSLLDTSRPRRESPICSAMSRVASFFFTSEVQPWIGYGGASMELGVGITKAVFQTSIMLIVY</sequence>
<dbReference type="Proteomes" id="UP000593566">
    <property type="component" value="Unassembled WGS sequence"/>
</dbReference>
<evidence type="ECO:0000313" key="3">
    <source>
        <dbReference type="EMBL" id="KAF6229104.1"/>
    </source>
</evidence>
<accession>A0A8H6FIC5</accession>
<dbReference type="RefSeq" id="XP_037156746.1">
    <property type="nucleotide sequence ID" value="XM_037298111.1"/>
</dbReference>
<dbReference type="AlphaFoldDB" id="A0A8H6FIC5"/>
<name>A0A8H6FIC5_9LECA</name>
<proteinExistence type="predicted"/>
<organism evidence="3 4">
    <name type="scientific">Letharia lupina</name>
    <dbReference type="NCBI Taxonomy" id="560253"/>
    <lineage>
        <taxon>Eukaryota</taxon>
        <taxon>Fungi</taxon>
        <taxon>Dikarya</taxon>
        <taxon>Ascomycota</taxon>
        <taxon>Pezizomycotina</taxon>
        <taxon>Lecanoromycetes</taxon>
        <taxon>OSLEUM clade</taxon>
        <taxon>Lecanoromycetidae</taxon>
        <taxon>Lecanorales</taxon>
        <taxon>Lecanorineae</taxon>
        <taxon>Parmeliaceae</taxon>
        <taxon>Letharia</taxon>
    </lineage>
</organism>
<reference evidence="3 4" key="1">
    <citation type="journal article" date="2020" name="Genomics">
        <title>Complete, high-quality genomes from long-read metagenomic sequencing of two wolf lichen thalli reveals enigmatic genome architecture.</title>
        <authorList>
            <person name="McKenzie S.K."/>
            <person name="Walston R.F."/>
            <person name="Allen J.L."/>
        </authorList>
    </citation>
    <scope>NUCLEOTIDE SEQUENCE [LARGE SCALE GENOMIC DNA]</scope>
    <source>
        <strain evidence="3">WasteWater1</strain>
    </source>
</reference>
<evidence type="ECO:0000313" key="4">
    <source>
        <dbReference type="Proteomes" id="UP000593566"/>
    </source>
</evidence>
<dbReference type="EMBL" id="JACCJB010000003">
    <property type="protein sequence ID" value="KAF6229104.1"/>
    <property type="molecule type" value="Genomic_DNA"/>
</dbReference>
<feature type="signal peptide" evidence="2">
    <location>
        <begin position="1"/>
        <end position="17"/>
    </location>
</feature>
<evidence type="ECO:0000256" key="1">
    <source>
        <dbReference type="SAM" id="MobiDB-lite"/>
    </source>
</evidence>
<feature type="region of interest" description="Disordered" evidence="1">
    <location>
        <begin position="64"/>
        <end position="83"/>
    </location>
</feature>
<feature type="chain" id="PRO_5034123682" evidence="2">
    <location>
        <begin position="18"/>
        <end position="163"/>
    </location>
</feature>
<comment type="caution">
    <text evidence="3">The sequence shown here is derived from an EMBL/GenBank/DDBJ whole genome shotgun (WGS) entry which is preliminary data.</text>
</comment>
<dbReference type="GeneID" id="59335618"/>